<protein>
    <submittedName>
        <fullName evidence="2">Uncharacterized protein</fullName>
    </submittedName>
</protein>
<dbReference type="EMBL" id="REFC01000015">
    <property type="protein sequence ID" value="RMA57024.1"/>
    <property type="molecule type" value="Genomic_DNA"/>
</dbReference>
<dbReference type="RefSeq" id="WP_121908456.1">
    <property type="nucleotide sequence ID" value="NZ_REFC01000015.1"/>
</dbReference>
<accession>A0A3L9Y9I1</accession>
<evidence type="ECO:0000256" key="1">
    <source>
        <dbReference type="SAM" id="SignalP"/>
    </source>
</evidence>
<organism evidence="2 3">
    <name type="scientific">Ulvibacter antarcticus</name>
    <dbReference type="NCBI Taxonomy" id="442714"/>
    <lineage>
        <taxon>Bacteria</taxon>
        <taxon>Pseudomonadati</taxon>
        <taxon>Bacteroidota</taxon>
        <taxon>Flavobacteriia</taxon>
        <taxon>Flavobacteriales</taxon>
        <taxon>Flavobacteriaceae</taxon>
        <taxon>Ulvibacter</taxon>
    </lineage>
</organism>
<dbReference type="Proteomes" id="UP000271339">
    <property type="component" value="Unassembled WGS sequence"/>
</dbReference>
<dbReference type="AlphaFoldDB" id="A0A3L9Y9I1"/>
<keyword evidence="3" id="KW-1185">Reference proteome</keyword>
<keyword evidence="1" id="KW-0732">Signal</keyword>
<name>A0A3L9Y9I1_9FLAO</name>
<evidence type="ECO:0000313" key="3">
    <source>
        <dbReference type="Proteomes" id="UP000271339"/>
    </source>
</evidence>
<sequence>MKTKWYLSTLVLILALLGLSQQQITVPNQEIVVQFDDEVTIAQAQNAIAIVKKQLQSIGVDKIHVWEAADGRLKITYYSEIDVTGIEKIFSKEKNLDLGYTTFDHDDQDSEFPSQNDSNTYKVNVSEIQSSFDDASDLNGLLLERTQKIERPYNPLLYFTVATIDASEENSIEKISFRIQSNIAIAIDNSSYIIPEVRAGPVANGNS</sequence>
<proteinExistence type="predicted"/>
<dbReference type="OrthoDB" id="1144910at2"/>
<gene>
    <name evidence="2" type="ORF">BXY75_2905</name>
</gene>
<comment type="caution">
    <text evidence="2">The sequence shown here is derived from an EMBL/GenBank/DDBJ whole genome shotgun (WGS) entry which is preliminary data.</text>
</comment>
<evidence type="ECO:0000313" key="2">
    <source>
        <dbReference type="EMBL" id="RMA57024.1"/>
    </source>
</evidence>
<feature type="chain" id="PRO_5018250290" evidence="1">
    <location>
        <begin position="23"/>
        <end position="207"/>
    </location>
</feature>
<feature type="signal peptide" evidence="1">
    <location>
        <begin position="1"/>
        <end position="22"/>
    </location>
</feature>
<reference evidence="2 3" key="1">
    <citation type="submission" date="2018-10" db="EMBL/GenBank/DDBJ databases">
        <title>Genomic Encyclopedia of Archaeal and Bacterial Type Strains, Phase II (KMG-II): from individual species to whole genera.</title>
        <authorList>
            <person name="Goeker M."/>
        </authorList>
    </citation>
    <scope>NUCLEOTIDE SEQUENCE [LARGE SCALE GENOMIC DNA]</scope>
    <source>
        <strain evidence="2 3">DSM 23424</strain>
    </source>
</reference>